<comment type="caution">
    <text evidence="2">The sequence shown here is derived from an EMBL/GenBank/DDBJ whole genome shotgun (WGS) entry which is preliminary data.</text>
</comment>
<dbReference type="SUPFAM" id="SSF55729">
    <property type="entry name" value="Acyl-CoA N-acyltransferases (Nat)"/>
    <property type="match status" value="1"/>
</dbReference>
<dbReference type="Pfam" id="PF13302">
    <property type="entry name" value="Acetyltransf_3"/>
    <property type="match status" value="1"/>
</dbReference>
<proteinExistence type="predicted"/>
<organism evidence="2 3">
    <name type="scientific">Actinomadura macrotermitis</name>
    <dbReference type="NCBI Taxonomy" id="2585200"/>
    <lineage>
        <taxon>Bacteria</taxon>
        <taxon>Bacillati</taxon>
        <taxon>Actinomycetota</taxon>
        <taxon>Actinomycetes</taxon>
        <taxon>Streptosporangiales</taxon>
        <taxon>Thermomonosporaceae</taxon>
        <taxon>Actinomadura</taxon>
    </lineage>
</organism>
<dbReference type="InterPro" id="IPR000182">
    <property type="entry name" value="GNAT_dom"/>
</dbReference>
<dbReference type="EMBL" id="WEGH01000006">
    <property type="protein sequence ID" value="MQY09282.1"/>
    <property type="molecule type" value="Genomic_DNA"/>
</dbReference>
<dbReference type="GO" id="GO:0016747">
    <property type="term" value="F:acyltransferase activity, transferring groups other than amino-acyl groups"/>
    <property type="evidence" value="ECO:0007669"/>
    <property type="project" value="InterPro"/>
</dbReference>
<dbReference type="PROSITE" id="PS51186">
    <property type="entry name" value="GNAT"/>
    <property type="match status" value="1"/>
</dbReference>
<protein>
    <recommendedName>
        <fullName evidence="1">N-acetyltransferase domain-containing protein</fullName>
    </recommendedName>
</protein>
<dbReference type="AlphaFoldDB" id="A0A7K0C840"/>
<evidence type="ECO:0000259" key="1">
    <source>
        <dbReference type="PROSITE" id="PS51186"/>
    </source>
</evidence>
<dbReference type="Proteomes" id="UP000487268">
    <property type="component" value="Unassembled WGS sequence"/>
</dbReference>
<dbReference type="PANTHER" id="PTHR39173">
    <property type="entry name" value="ACETYLTRANSFERASE"/>
    <property type="match status" value="1"/>
</dbReference>
<gene>
    <name evidence="2" type="ORF">ACRB68_74010</name>
</gene>
<feature type="domain" description="N-acetyltransferase" evidence="1">
    <location>
        <begin position="25"/>
        <end position="166"/>
    </location>
</feature>
<evidence type="ECO:0000313" key="2">
    <source>
        <dbReference type="EMBL" id="MQY09282.1"/>
    </source>
</evidence>
<dbReference type="OrthoDB" id="9797989at2"/>
<evidence type="ECO:0000313" key="3">
    <source>
        <dbReference type="Proteomes" id="UP000487268"/>
    </source>
</evidence>
<dbReference type="Gene3D" id="3.40.630.30">
    <property type="match status" value="1"/>
</dbReference>
<name>A0A7K0C840_9ACTN</name>
<sequence length="175" mass="19356">MAELSEPPRLVWPTVGVRESYLAGERANLLEEGESIELLDEREKDFAGFVAQRRGVQIRWGVPSTMFWYVSGEHYLGALTIRHSLTPELADTGGHVGYHVVPPWRRQGHATRMLAAGLVECERLGLDRVLLTCMPDNHASRRVILANGGVPDGRGSTEDRFWITLGAQGRALSGP</sequence>
<reference evidence="2 3" key="1">
    <citation type="submission" date="2019-10" db="EMBL/GenBank/DDBJ databases">
        <title>Actinomadura rubteroloni sp. nov. and Actinomadura macrotermitis sp. nov., isolated from the gut of fungus growing-termite Macrotermes natalensis.</title>
        <authorList>
            <person name="Benndorf R."/>
            <person name="Martin K."/>
            <person name="Kuefner M."/>
            <person name="De Beer W."/>
            <person name="Kaster A.-K."/>
            <person name="Vollmers J."/>
            <person name="Poulsen M."/>
            <person name="Beemelmanns C."/>
        </authorList>
    </citation>
    <scope>NUCLEOTIDE SEQUENCE [LARGE SCALE GENOMIC DNA]</scope>
    <source>
        <strain evidence="2 3">RB68</strain>
    </source>
</reference>
<dbReference type="PANTHER" id="PTHR39173:SF1">
    <property type="entry name" value="ACETYLTRANSFERASE"/>
    <property type="match status" value="1"/>
</dbReference>
<accession>A0A7K0C840</accession>
<keyword evidence="3" id="KW-1185">Reference proteome</keyword>
<dbReference type="RefSeq" id="WP_153541106.1">
    <property type="nucleotide sequence ID" value="NZ_WEGH01000006.1"/>
</dbReference>
<dbReference type="InterPro" id="IPR016181">
    <property type="entry name" value="Acyl_CoA_acyltransferase"/>
</dbReference>